<dbReference type="InterPro" id="IPR003953">
    <property type="entry name" value="FAD-dep_OxRdtase_2_FAD-bd"/>
</dbReference>
<dbReference type="SUPFAM" id="SSF51905">
    <property type="entry name" value="FAD/NAD(P)-binding domain"/>
    <property type="match status" value="1"/>
</dbReference>
<name>A0A200JE84_9ENTE</name>
<evidence type="ECO:0000313" key="6">
    <source>
        <dbReference type="EMBL" id="WYJ95676.1"/>
    </source>
</evidence>
<evidence type="ECO:0000256" key="1">
    <source>
        <dbReference type="ARBA" id="ARBA00022630"/>
    </source>
</evidence>
<organism evidence="5">
    <name type="scientific">Candidatus Enterococcus dunnyi</name>
    <dbReference type="NCBI Taxonomy" id="1834192"/>
    <lineage>
        <taxon>Bacteria</taxon>
        <taxon>Bacillati</taxon>
        <taxon>Bacillota</taxon>
        <taxon>Bacilli</taxon>
        <taxon>Lactobacillales</taxon>
        <taxon>Enterococcaceae</taxon>
        <taxon>Enterococcus</taxon>
    </lineage>
</organism>
<dbReference type="Gene3D" id="3.50.50.60">
    <property type="entry name" value="FAD/NAD(P)-binding domain"/>
    <property type="match status" value="1"/>
</dbReference>
<keyword evidence="1" id="KW-0285">Flavoprotein</keyword>
<dbReference type="EMBL" id="NIBQ01000001">
    <property type="protein sequence ID" value="OUZ35159.1"/>
    <property type="molecule type" value="Genomic_DNA"/>
</dbReference>
<feature type="compositionally biased region" description="Polar residues" evidence="3">
    <location>
        <begin position="12"/>
        <end position="23"/>
    </location>
</feature>
<keyword evidence="7" id="KW-1185">Reference proteome</keyword>
<evidence type="ECO:0000256" key="2">
    <source>
        <dbReference type="ARBA" id="ARBA00023002"/>
    </source>
</evidence>
<evidence type="ECO:0000256" key="3">
    <source>
        <dbReference type="SAM" id="MobiDB-lite"/>
    </source>
</evidence>
<accession>A0A200JE84</accession>
<dbReference type="InterPro" id="IPR036188">
    <property type="entry name" value="FAD/NAD-bd_sf"/>
</dbReference>
<dbReference type="EMBL" id="CP147246">
    <property type="protein sequence ID" value="WYJ95676.1"/>
    <property type="molecule type" value="Genomic_DNA"/>
</dbReference>
<reference evidence="6" key="2">
    <citation type="submission" date="2017-05" db="EMBL/GenBank/DDBJ databases">
        <authorList>
            <consortium name="The Broad Institute Genomics Platform"/>
            <consortium name="The Broad Institute Genomic Center for Infectious Diseases"/>
            <person name="Earl A."/>
            <person name="Manson A."/>
            <person name="Schwartman J."/>
            <person name="Gilmore M."/>
            <person name="Abouelleil A."/>
            <person name="Cao P."/>
            <person name="Chapman S."/>
            <person name="Cusick C."/>
            <person name="Shea T."/>
            <person name="Young S."/>
            <person name="Neafsey D."/>
            <person name="Nusbaum C."/>
            <person name="Birren B."/>
        </authorList>
    </citation>
    <scope>NUCLEOTIDE SEQUENCE</scope>
    <source>
        <strain evidence="6">9D6_DIV0238</strain>
    </source>
</reference>
<evidence type="ECO:0000313" key="5">
    <source>
        <dbReference type="EMBL" id="OUZ35159.1"/>
    </source>
</evidence>
<evidence type="ECO:0000259" key="4">
    <source>
        <dbReference type="Pfam" id="PF00890"/>
    </source>
</evidence>
<feature type="compositionally biased region" description="Basic and acidic residues" evidence="3">
    <location>
        <begin position="1"/>
        <end position="10"/>
    </location>
</feature>
<keyword evidence="2" id="KW-0560">Oxidoreductase</keyword>
<reference evidence="5" key="1">
    <citation type="submission" date="2017-05" db="EMBL/GenBank/DDBJ databases">
        <title>The Genome Sequence of Enterococcus sp. 9D6_DIV0238.</title>
        <authorList>
            <consortium name="The Broad Institute Genomics Platform"/>
            <consortium name="The Broad Institute Genomic Center for Infectious Diseases"/>
            <person name="Earl A."/>
            <person name="Manson A."/>
            <person name="Schwartman J."/>
            <person name="Gilmore M."/>
            <person name="Abouelleil A."/>
            <person name="Cao P."/>
            <person name="Chapman S."/>
            <person name="Cusick C."/>
            <person name="Shea T."/>
            <person name="Young S."/>
            <person name="Neafsey D."/>
            <person name="Nusbaum C."/>
            <person name="Birren B."/>
        </authorList>
    </citation>
    <scope>NUCLEOTIDE SEQUENCE [LARGE SCALE GENOMIC DNA]</scope>
    <source>
        <strain evidence="5">9D6_DIV0238</strain>
    </source>
</reference>
<dbReference type="AlphaFoldDB" id="A0A200JE84"/>
<sequence>MSHKTSKESTEEVTSGASANGYTDISELKDSYDVVIVGAGGAGMTAALQAKDAGMNPVILEKMPIAGEIRSNHLL</sequence>
<protein>
    <submittedName>
        <fullName evidence="5">Fumarate reductase flavoprotein subunit</fullName>
    </submittedName>
</protein>
<feature type="domain" description="FAD-dependent oxidoreductase 2 FAD-binding" evidence="4">
    <location>
        <begin position="33"/>
        <end position="64"/>
    </location>
</feature>
<reference evidence="6" key="3">
    <citation type="submission" date="2024-03" db="EMBL/GenBank/DDBJ databases">
        <title>The Genome Sequence of Enterococcus sp. DIV0238c.</title>
        <authorList>
            <consortium name="The Broad Institute Genomics Platform"/>
            <consortium name="The Broad Institute Microbial Omics Core"/>
            <consortium name="The Broad Institute Genomic Center for Infectious Diseases"/>
            <person name="Earl A."/>
            <person name="Manson A."/>
            <person name="Gilmore M."/>
            <person name="Schwartman J."/>
            <person name="Shea T."/>
            <person name="Abouelleil A."/>
            <person name="Cao P."/>
            <person name="Chapman S."/>
            <person name="Cusick C."/>
            <person name="Young S."/>
            <person name="Neafsey D."/>
            <person name="Nusbaum C."/>
            <person name="Birren B."/>
        </authorList>
    </citation>
    <scope>NUCLEOTIDE SEQUENCE</scope>
    <source>
        <strain evidence="6">9D6_DIV0238</strain>
    </source>
</reference>
<evidence type="ECO:0000313" key="7">
    <source>
        <dbReference type="Proteomes" id="UP000196151"/>
    </source>
</evidence>
<dbReference type="GO" id="GO:0016491">
    <property type="term" value="F:oxidoreductase activity"/>
    <property type="evidence" value="ECO:0007669"/>
    <property type="project" value="UniProtKB-KW"/>
</dbReference>
<dbReference type="Pfam" id="PF00890">
    <property type="entry name" value="FAD_binding_2"/>
    <property type="match status" value="1"/>
</dbReference>
<proteinExistence type="predicted"/>
<dbReference type="Proteomes" id="UP000196151">
    <property type="component" value="Chromosome"/>
</dbReference>
<gene>
    <name evidence="5" type="ORF">A5889_000634</name>
    <name evidence="6" type="ORF">A5889_003224</name>
</gene>
<feature type="region of interest" description="Disordered" evidence="3">
    <location>
        <begin position="1"/>
        <end position="23"/>
    </location>
</feature>